<dbReference type="Proteomes" id="UP001500668">
    <property type="component" value="Unassembled WGS sequence"/>
</dbReference>
<keyword evidence="3" id="KW-1185">Reference proteome</keyword>
<evidence type="ECO:0000313" key="2">
    <source>
        <dbReference type="EMBL" id="GAA0587350.1"/>
    </source>
</evidence>
<gene>
    <name evidence="2" type="ORF">GCM10010394_15540</name>
</gene>
<accession>A0ABN1FBN2</accession>
<sequence>MRLPTTERDAFEARLQSLFGDKLRPVEECFEAIQHFKDGSFAVGQLGLMLYTNGYNLRGTSTLHPNGMVFHDGQNLFGVGYFSKEQDDRKHLHIVAPKGRDRVAAVRSFISATREAGLARTSVYVRHLSPDDHALFLAAGFETVAADPWHPEAPEEDETYPNRVYRLDELLAQDADGRLVVKNLEGDDNRRHRNKNRLAYRRFQNFLARNDHLELRIRPYGYGPDEAKMARSVVEGYFEARREQGEVVGSTPEDYAAIVNQRPGGRNGHDYFAYLGVLARQGGDEVPVMFFAGERTAPERASLYCTMSMRFADRLSDLFKDATGFTAIPQYIWLTVFKKLWDRGIRVVDAGGSEVKGLDDQKRQLGGRPEKTHWVVG</sequence>
<comment type="caution">
    <text evidence="2">The sequence shown here is derived from an EMBL/GenBank/DDBJ whole genome shotgun (WGS) entry which is preliminary data.</text>
</comment>
<organism evidence="2 3">
    <name type="scientific">Streptomyces crystallinus</name>
    <dbReference type="NCBI Taxonomy" id="68191"/>
    <lineage>
        <taxon>Bacteria</taxon>
        <taxon>Bacillati</taxon>
        <taxon>Actinomycetota</taxon>
        <taxon>Actinomycetes</taxon>
        <taxon>Kitasatosporales</taxon>
        <taxon>Streptomycetaceae</taxon>
        <taxon>Streptomyces</taxon>
    </lineage>
</organism>
<name>A0ABN1FBN2_9ACTN</name>
<protein>
    <recommendedName>
        <fullName evidence="4">N-acetyltransferase domain-containing protein</fullName>
    </recommendedName>
</protein>
<proteinExistence type="predicted"/>
<feature type="region of interest" description="Disordered" evidence="1">
    <location>
        <begin position="358"/>
        <end position="377"/>
    </location>
</feature>
<reference evidence="2 3" key="1">
    <citation type="journal article" date="2019" name="Int. J. Syst. Evol. Microbiol.">
        <title>The Global Catalogue of Microorganisms (GCM) 10K type strain sequencing project: providing services to taxonomists for standard genome sequencing and annotation.</title>
        <authorList>
            <consortium name="The Broad Institute Genomics Platform"/>
            <consortium name="The Broad Institute Genome Sequencing Center for Infectious Disease"/>
            <person name="Wu L."/>
            <person name="Ma J."/>
        </authorList>
    </citation>
    <scope>NUCLEOTIDE SEQUENCE [LARGE SCALE GENOMIC DNA]</scope>
    <source>
        <strain evidence="2 3">JCM 5067</strain>
    </source>
</reference>
<evidence type="ECO:0008006" key="4">
    <source>
        <dbReference type="Google" id="ProtNLM"/>
    </source>
</evidence>
<evidence type="ECO:0000313" key="3">
    <source>
        <dbReference type="Proteomes" id="UP001500668"/>
    </source>
</evidence>
<dbReference type="RefSeq" id="WP_344071555.1">
    <property type="nucleotide sequence ID" value="NZ_BAAACA010000009.1"/>
</dbReference>
<dbReference type="EMBL" id="BAAACA010000009">
    <property type="protein sequence ID" value="GAA0587350.1"/>
    <property type="molecule type" value="Genomic_DNA"/>
</dbReference>
<evidence type="ECO:0000256" key="1">
    <source>
        <dbReference type="SAM" id="MobiDB-lite"/>
    </source>
</evidence>